<comment type="caution">
    <text evidence="2">The sequence shown here is derived from an EMBL/GenBank/DDBJ whole genome shotgun (WGS) entry which is preliminary data.</text>
</comment>
<gene>
    <name evidence="2" type="ORF">A4X13_0g7258</name>
</gene>
<feature type="compositionally biased region" description="Low complexity" evidence="1">
    <location>
        <begin position="208"/>
        <end position="220"/>
    </location>
</feature>
<reference evidence="2" key="1">
    <citation type="submission" date="2016-04" db="EMBL/GenBank/DDBJ databases">
        <authorList>
            <person name="Nguyen H.D."/>
            <person name="Samba Siva P."/>
            <person name="Cullis J."/>
            <person name="Levesque C.A."/>
            <person name="Hambleton S."/>
        </authorList>
    </citation>
    <scope>NUCLEOTIDE SEQUENCE</scope>
    <source>
        <strain evidence="2">DAOMC 236416</strain>
    </source>
</reference>
<feature type="region of interest" description="Disordered" evidence="1">
    <location>
        <begin position="51"/>
        <end position="74"/>
    </location>
</feature>
<feature type="region of interest" description="Disordered" evidence="1">
    <location>
        <begin position="197"/>
        <end position="247"/>
    </location>
</feature>
<feature type="region of interest" description="Disordered" evidence="1">
    <location>
        <begin position="157"/>
        <end position="185"/>
    </location>
</feature>
<organism evidence="2 3">
    <name type="scientific">Tilletia indica</name>
    <dbReference type="NCBI Taxonomy" id="43049"/>
    <lineage>
        <taxon>Eukaryota</taxon>
        <taxon>Fungi</taxon>
        <taxon>Dikarya</taxon>
        <taxon>Basidiomycota</taxon>
        <taxon>Ustilaginomycotina</taxon>
        <taxon>Exobasidiomycetes</taxon>
        <taxon>Tilletiales</taxon>
        <taxon>Tilletiaceae</taxon>
        <taxon>Tilletia</taxon>
    </lineage>
</organism>
<dbReference type="EMBL" id="LWDF02000851">
    <property type="protein sequence ID" value="KAE8241800.1"/>
    <property type="molecule type" value="Genomic_DNA"/>
</dbReference>
<dbReference type="Proteomes" id="UP000077521">
    <property type="component" value="Unassembled WGS sequence"/>
</dbReference>
<feature type="compositionally biased region" description="Low complexity" evidence="1">
    <location>
        <begin position="157"/>
        <end position="181"/>
    </location>
</feature>
<accession>A0A177T446</accession>
<keyword evidence="3" id="KW-1185">Reference proteome</keyword>
<name>A0A177T446_9BASI</name>
<reference evidence="2" key="2">
    <citation type="journal article" date="2019" name="IMA Fungus">
        <title>Genome sequencing and comparison of five Tilletia species to identify candidate genes for the detection of regulated species infecting wheat.</title>
        <authorList>
            <person name="Nguyen H.D.T."/>
            <person name="Sultana T."/>
            <person name="Kesanakurti P."/>
            <person name="Hambleton S."/>
        </authorList>
    </citation>
    <scope>NUCLEOTIDE SEQUENCE</scope>
    <source>
        <strain evidence="2">DAOMC 236416</strain>
    </source>
</reference>
<evidence type="ECO:0000313" key="3">
    <source>
        <dbReference type="Proteomes" id="UP000077521"/>
    </source>
</evidence>
<sequence length="247" mass="26559">MEDVHDSVENLHSWTDLAKAAGFMVQLAYEFQHLTAELKLDFTIMGTSLEHGVENDDTPARKPSEEPPLPPYSQANHNVDDWTALGSIIEQFIEAVNEFLEAQLDLHIDSTAVGTLRMHGLDIDGAWPFDFGYRSAITAGMDGRTLVPWWHAARQTAGQSQSAAGPSATVGPSAAAGPSPAEQFTVDPSTTVLSMVGGPVKGPTIVGSSTSAVTTSSAASQVPEYDEDSEVEETPPPYHANKRRRRT</sequence>
<dbReference type="AlphaFoldDB" id="A0A177T446"/>
<evidence type="ECO:0000313" key="2">
    <source>
        <dbReference type="EMBL" id="KAE8241800.1"/>
    </source>
</evidence>
<feature type="compositionally biased region" description="Acidic residues" evidence="1">
    <location>
        <begin position="224"/>
        <end position="233"/>
    </location>
</feature>
<evidence type="ECO:0000256" key="1">
    <source>
        <dbReference type="SAM" id="MobiDB-lite"/>
    </source>
</evidence>
<proteinExistence type="predicted"/>
<feature type="compositionally biased region" description="Basic and acidic residues" evidence="1">
    <location>
        <begin position="51"/>
        <end position="65"/>
    </location>
</feature>
<protein>
    <submittedName>
        <fullName evidence="2">Uncharacterized protein</fullName>
    </submittedName>
</protein>